<feature type="binding site" evidence="2">
    <location>
        <position position="106"/>
    </location>
    <ligand>
        <name>Fe cation</name>
        <dbReference type="ChEBI" id="CHEBI:24875"/>
    </ligand>
</feature>
<dbReference type="GO" id="GO:0046872">
    <property type="term" value="F:metal ion binding"/>
    <property type="evidence" value="ECO:0007669"/>
    <property type="project" value="UniProtKB-KW"/>
</dbReference>
<sequence length="326" mass="35409">MAASQFVSRVVTKAVPAIETSEGVGARVRRSIGTPGLRNLSPFLMLDHFRIPLNAGFADHPHRGMTTVTLMLDGFVQHEDSKGHAGTIGPGSLQWMKAGKGIVHAEMPKHYDDSGKRLPDPIGLQLWIDLPREEKAAPPDYQEMLGTSLPTVTPRDGEPEDTEGKGWKIKIIAGESHGVTSPVRSPKNGGCSYYDITLQPGGRVWQPLPKGWNAFIYTTDGALKVGGKDQVYERFNTLVLSNAGEDSTEDGVWLEHAAPSGSDANGETRCFLIAGQPLQQESFQYGPFAMCERAEVMQAMRDYQTGTNGFEGAPTWQSKIASGFGH</sequence>
<feature type="domain" description="Pirin C-terminal" evidence="6">
    <location>
        <begin position="193"/>
        <end position="309"/>
    </location>
</feature>
<evidence type="ECO:0000313" key="8">
    <source>
        <dbReference type="Proteomes" id="UP001176521"/>
    </source>
</evidence>
<evidence type="ECO:0000256" key="1">
    <source>
        <dbReference type="ARBA" id="ARBA00008416"/>
    </source>
</evidence>
<dbReference type="InterPro" id="IPR011051">
    <property type="entry name" value="RmlC_Cupin_sf"/>
</dbReference>
<dbReference type="AlphaFoldDB" id="A0AAN6G6W0"/>
<dbReference type="PANTHER" id="PTHR13903">
    <property type="entry name" value="PIRIN-RELATED"/>
    <property type="match status" value="1"/>
</dbReference>
<dbReference type="InterPro" id="IPR003829">
    <property type="entry name" value="Pirin_N_dom"/>
</dbReference>
<dbReference type="SUPFAM" id="SSF51182">
    <property type="entry name" value="RmlC-like cupins"/>
    <property type="match status" value="1"/>
</dbReference>
<feature type="domain" description="Pirin N-terminal" evidence="5">
    <location>
        <begin position="26"/>
        <end position="128"/>
    </location>
</feature>
<evidence type="ECO:0000259" key="6">
    <source>
        <dbReference type="Pfam" id="PF05726"/>
    </source>
</evidence>
<dbReference type="Proteomes" id="UP001176521">
    <property type="component" value="Unassembled WGS sequence"/>
</dbReference>
<feature type="binding site" evidence="2">
    <location>
        <position position="62"/>
    </location>
    <ligand>
        <name>Fe cation</name>
        <dbReference type="ChEBI" id="CHEBI:24875"/>
    </ligand>
</feature>
<evidence type="ECO:0000256" key="3">
    <source>
        <dbReference type="RuleBase" id="RU003457"/>
    </source>
</evidence>
<feature type="binding site" evidence="2">
    <location>
        <position position="60"/>
    </location>
    <ligand>
        <name>Fe cation</name>
        <dbReference type="ChEBI" id="CHEBI:24875"/>
    </ligand>
</feature>
<dbReference type="CDD" id="cd02247">
    <property type="entry name" value="cupin_pirin_C"/>
    <property type="match status" value="1"/>
</dbReference>
<dbReference type="InterPro" id="IPR008778">
    <property type="entry name" value="Pirin_C_dom"/>
</dbReference>
<proteinExistence type="inferred from homology"/>
<dbReference type="Gene3D" id="2.60.120.10">
    <property type="entry name" value="Jelly Rolls"/>
    <property type="match status" value="2"/>
</dbReference>
<protein>
    <submittedName>
        <fullName evidence="7">RNA pol II transcription cofactor</fullName>
    </submittedName>
</protein>
<reference evidence="7" key="1">
    <citation type="journal article" date="2023" name="PhytoFront">
        <title>Draft Genome Resources of Seven Strains of Tilletia horrida, Causal Agent of Kernel Smut of Rice.</title>
        <authorList>
            <person name="Khanal S."/>
            <person name="Antony Babu S."/>
            <person name="Zhou X.G."/>
        </authorList>
    </citation>
    <scope>NUCLEOTIDE SEQUENCE</scope>
    <source>
        <strain evidence="7">TX3</strain>
    </source>
</reference>
<comment type="cofactor">
    <cofactor evidence="2">
        <name>Fe cation</name>
        <dbReference type="ChEBI" id="CHEBI:24875"/>
    </cofactor>
    <text evidence="2">Binds 1 Fe cation per subunit.</text>
</comment>
<keyword evidence="2" id="KW-0479">Metal-binding</keyword>
<dbReference type="InterPro" id="IPR012093">
    <property type="entry name" value="Pirin"/>
</dbReference>
<dbReference type="EMBL" id="JAPDMQ010000463">
    <property type="protein sequence ID" value="KAK0524198.1"/>
    <property type="molecule type" value="Genomic_DNA"/>
</dbReference>
<organism evidence="7 8">
    <name type="scientific">Tilletia horrida</name>
    <dbReference type="NCBI Taxonomy" id="155126"/>
    <lineage>
        <taxon>Eukaryota</taxon>
        <taxon>Fungi</taxon>
        <taxon>Dikarya</taxon>
        <taxon>Basidiomycota</taxon>
        <taxon>Ustilaginomycotina</taxon>
        <taxon>Exobasidiomycetes</taxon>
        <taxon>Tilletiales</taxon>
        <taxon>Tilletiaceae</taxon>
        <taxon>Tilletia</taxon>
    </lineage>
</organism>
<evidence type="ECO:0000259" key="5">
    <source>
        <dbReference type="Pfam" id="PF02678"/>
    </source>
</evidence>
<evidence type="ECO:0000256" key="4">
    <source>
        <dbReference type="SAM" id="MobiDB-lite"/>
    </source>
</evidence>
<accession>A0AAN6G6W0</accession>
<evidence type="ECO:0000313" key="7">
    <source>
        <dbReference type="EMBL" id="KAK0524198.1"/>
    </source>
</evidence>
<dbReference type="PANTHER" id="PTHR13903:SF8">
    <property type="entry name" value="PIRIN"/>
    <property type="match status" value="1"/>
</dbReference>
<name>A0AAN6G6W0_9BASI</name>
<feature type="binding site" evidence="2">
    <location>
        <position position="104"/>
    </location>
    <ligand>
        <name>Fe cation</name>
        <dbReference type="ChEBI" id="CHEBI:24875"/>
    </ligand>
</feature>
<comment type="caution">
    <text evidence="7">The sequence shown here is derived from an EMBL/GenBank/DDBJ whole genome shotgun (WGS) entry which is preliminary data.</text>
</comment>
<comment type="similarity">
    <text evidence="1 3">Belongs to the pirin family.</text>
</comment>
<dbReference type="Pfam" id="PF02678">
    <property type="entry name" value="Pirin"/>
    <property type="match status" value="1"/>
</dbReference>
<keyword evidence="2" id="KW-0408">Iron</keyword>
<dbReference type="InterPro" id="IPR014710">
    <property type="entry name" value="RmlC-like_jellyroll"/>
</dbReference>
<gene>
    <name evidence="7" type="primary">PRN1</name>
    <name evidence="7" type="ORF">OC842_005901</name>
</gene>
<dbReference type="Pfam" id="PF05726">
    <property type="entry name" value="Pirin_C"/>
    <property type="match status" value="1"/>
</dbReference>
<dbReference type="PIRSF" id="PIRSF006232">
    <property type="entry name" value="Pirin"/>
    <property type="match status" value="1"/>
</dbReference>
<feature type="region of interest" description="Disordered" evidence="4">
    <location>
        <begin position="142"/>
        <end position="163"/>
    </location>
</feature>
<dbReference type="CDD" id="cd02909">
    <property type="entry name" value="cupin_pirin_N"/>
    <property type="match status" value="1"/>
</dbReference>
<keyword evidence="8" id="KW-1185">Reference proteome</keyword>
<evidence type="ECO:0000256" key="2">
    <source>
        <dbReference type="PIRSR" id="PIRSR006232-1"/>
    </source>
</evidence>